<proteinExistence type="inferred from homology"/>
<keyword evidence="12" id="KW-0539">Nucleus</keyword>
<dbReference type="PANTHER" id="PTHR12849">
    <property type="entry name" value="RNA LARIAT DEBRANCHING ENZYME"/>
    <property type="match status" value="1"/>
</dbReference>
<dbReference type="GO" id="GO:0005634">
    <property type="term" value="C:nucleus"/>
    <property type="evidence" value="ECO:0007669"/>
    <property type="project" value="UniProtKB-SubCell"/>
</dbReference>
<keyword evidence="10" id="KW-0408">Iron</keyword>
<dbReference type="Proteomes" id="UP001233172">
    <property type="component" value="Unassembled WGS sequence"/>
</dbReference>
<dbReference type="SMART" id="SM01124">
    <property type="entry name" value="DBR1"/>
    <property type="match status" value="1"/>
</dbReference>
<comment type="similarity">
    <text evidence="5">Belongs to the lariat debranching enzyme family.</text>
</comment>
<evidence type="ECO:0000256" key="11">
    <source>
        <dbReference type="ARBA" id="ARBA00023211"/>
    </source>
</evidence>
<dbReference type="InterPro" id="IPR029052">
    <property type="entry name" value="Metallo-depent_PP-like"/>
</dbReference>
<comment type="caution">
    <text evidence="15">The sequence shown here is derived from an EMBL/GenBank/DDBJ whole genome shotgun (WGS) entry which is preliminary data.</text>
</comment>
<evidence type="ECO:0000313" key="15">
    <source>
        <dbReference type="EMBL" id="KAK0040507.1"/>
    </source>
</evidence>
<evidence type="ECO:0000259" key="14">
    <source>
        <dbReference type="SMART" id="SM01124"/>
    </source>
</evidence>
<keyword evidence="7" id="KW-0479">Metal-binding</keyword>
<keyword evidence="6" id="KW-0507">mRNA processing</keyword>
<dbReference type="CDD" id="cd00844">
    <property type="entry name" value="MPP_Dbr1_N"/>
    <property type="match status" value="1"/>
</dbReference>
<feature type="compositionally biased region" description="Polar residues" evidence="13">
    <location>
        <begin position="422"/>
        <end position="435"/>
    </location>
</feature>
<evidence type="ECO:0000256" key="12">
    <source>
        <dbReference type="ARBA" id="ARBA00023242"/>
    </source>
</evidence>
<dbReference type="EMBL" id="JASAOG010000322">
    <property type="protein sequence ID" value="KAK0040507.1"/>
    <property type="molecule type" value="Genomic_DNA"/>
</dbReference>
<dbReference type="SUPFAM" id="SSF56300">
    <property type="entry name" value="Metallo-dependent phosphatases"/>
    <property type="match status" value="1"/>
</dbReference>
<comment type="cofactor">
    <cofactor evidence="1">
        <name>Mn(2+)</name>
        <dbReference type="ChEBI" id="CHEBI:29035"/>
    </cofactor>
</comment>
<sequence length="618" mass="68746">MKIAVEGCCHGELDKIYETIKELEKQNGFKVDLLLICGDFQSVRNFDDLQAMAVPPKYQQLNTFYKYYSGEKVAPVLTVFIGGNHEASNYLQELPYGGWVAPNIYYMGYAGVIQVGGVRIGGISGIYKGHDYNKGHHECAPYDEGTKKSVYHVRNLEVFRLKQITRPVDIFLSHDWPRGIYHHGDTAGLIKRKPFFQKEIEDNKLGSWALTELMTHLKPTYWFSAHLHVKFVAHVQHEVLSDLQSAKSTKFLALDKCLPHRNFLQVVDVPQKEESLKIKLDPEWLSILQLTDHLLNLTPRVRYMPGPGGRERFDFKISEKEIENITSLFGNDLTLPENFQPTSPPLENIHARGRRQTLSVQVNPQTTLLCTMLEITDPNAKLLGKTSQELLDESSIGLTSRDEEDNSGDDVVDDDSDEDMPSTINSTLDISGLSTSTSSNMDSFYTAKDLSLLQSGESLNLSTAATSTPYQSPVGVKGNPRNITIQDDDEEFLSILSAQKNKSSSRSLHDSDILCNETSAAAHIEPELKQADTSPTDISSPYSLKSERSSLGMSGLCLDSSMLSSPPTSFSLKKRSSDGGENQEAASEQLASEKNSGNGCAVKKFKRRNVSVYSEPSD</sequence>
<dbReference type="FunFam" id="3.60.21.10:FF:000035">
    <property type="entry name" value="Lariat debranching enzyme"/>
    <property type="match status" value="1"/>
</dbReference>
<dbReference type="PANTHER" id="PTHR12849:SF0">
    <property type="entry name" value="LARIAT DEBRANCHING ENZYME"/>
    <property type="match status" value="1"/>
</dbReference>
<feature type="region of interest" description="Disordered" evidence="13">
    <location>
        <begin position="562"/>
        <end position="598"/>
    </location>
</feature>
<evidence type="ECO:0000256" key="2">
    <source>
        <dbReference type="ARBA" id="ARBA00001947"/>
    </source>
</evidence>
<evidence type="ECO:0000256" key="8">
    <source>
        <dbReference type="ARBA" id="ARBA00022801"/>
    </source>
</evidence>
<dbReference type="InterPro" id="IPR041816">
    <property type="entry name" value="Dbr1_N"/>
</dbReference>
<dbReference type="InterPro" id="IPR007708">
    <property type="entry name" value="DBR1_C"/>
</dbReference>
<dbReference type="Pfam" id="PF00149">
    <property type="entry name" value="Metallophos"/>
    <property type="match status" value="1"/>
</dbReference>
<evidence type="ECO:0000256" key="5">
    <source>
        <dbReference type="ARBA" id="ARBA00006045"/>
    </source>
</evidence>
<feature type="region of interest" description="Disordered" evidence="13">
    <location>
        <begin position="524"/>
        <end position="546"/>
    </location>
</feature>
<keyword evidence="11" id="KW-0464">Manganese</keyword>
<dbReference type="InterPro" id="IPR004843">
    <property type="entry name" value="Calcineurin-like_PHP"/>
</dbReference>
<keyword evidence="8" id="KW-0378">Hydrolase</keyword>
<comment type="cofactor">
    <cofactor evidence="3">
        <name>Fe(2+)</name>
        <dbReference type="ChEBI" id="CHEBI:29033"/>
    </cofactor>
</comment>
<reference evidence="15" key="1">
    <citation type="journal article" date="2023" name="PLoS Negl. Trop. Dis.">
        <title>A genome sequence for Biomphalaria pfeifferi, the major vector snail for the human-infecting parasite Schistosoma mansoni.</title>
        <authorList>
            <person name="Bu L."/>
            <person name="Lu L."/>
            <person name="Laidemitt M.R."/>
            <person name="Zhang S.M."/>
            <person name="Mutuku M."/>
            <person name="Mkoji G."/>
            <person name="Steinauer M."/>
            <person name="Loker E.S."/>
        </authorList>
    </citation>
    <scope>NUCLEOTIDE SEQUENCE</scope>
    <source>
        <strain evidence="15">KasaAsao</strain>
    </source>
</reference>
<dbReference type="GO" id="GO:0000398">
    <property type="term" value="P:mRNA splicing, via spliceosome"/>
    <property type="evidence" value="ECO:0007669"/>
    <property type="project" value="TreeGrafter"/>
</dbReference>
<comment type="subcellular location">
    <subcellularLocation>
        <location evidence="4">Nucleus</location>
    </subcellularLocation>
</comment>
<feature type="compositionally biased region" description="Polar residues" evidence="13">
    <location>
        <begin position="584"/>
        <end position="598"/>
    </location>
</feature>
<evidence type="ECO:0000313" key="16">
    <source>
        <dbReference type="Proteomes" id="UP001233172"/>
    </source>
</evidence>
<keyword evidence="9" id="KW-0862">Zinc</keyword>
<evidence type="ECO:0000256" key="7">
    <source>
        <dbReference type="ARBA" id="ARBA00022723"/>
    </source>
</evidence>
<evidence type="ECO:0000256" key="9">
    <source>
        <dbReference type="ARBA" id="ARBA00022833"/>
    </source>
</evidence>
<gene>
    <name evidence="15" type="ORF">Bpfe_030075</name>
</gene>
<comment type="cofactor">
    <cofactor evidence="2">
        <name>Zn(2+)</name>
        <dbReference type="ChEBI" id="CHEBI:29105"/>
    </cofactor>
</comment>
<evidence type="ECO:0000256" key="4">
    <source>
        <dbReference type="ARBA" id="ARBA00004123"/>
    </source>
</evidence>
<evidence type="ECO:0000256" key="13">
    <source>
        <dbReference type="SAM" id="MobiDB-lite"/>
    </source>
</evidence>
<feature type="compositionally biased region" description="Acidic residues" evidence="13">
    <location>
        <begin position="402"/>
        <end position="420"/>
    </location>
</feature>
<dbReference type="AlphaFoldDB" id="A0AAD8ARA7"/>
<reference evidence="15" key="2">
    <citation type="submission" date="2023-04" db="EMBL/GenBank/DDBJ databases">
        <authorList>
            <person name="Bu L."/>
            <person name="Lu L."/>
            <person name="Laidemitt M.R."/>
            <person name="Zhang S.M."/>
            <person name="Mutuku M."/>
            <person name="Mkoji G."/>
            <person name="Steinauer M."/>
            <person name="Loker E.S."/>
        </authorList>
    </citation>
    <scope>NUCLEOTIDE SEQUENCE</scope>
    <source>
        <strain evidence="15">KasaAsao</strain>
        <tissue evidence="15">Whole Snail</tissue>
    </source>
</reference>
<evidence type="ECO:0000256" key="1">
    <source>
        <dbReference type="ARBA" id="ARBA00001936"/>
    </source>
</evidence>
<protein>
    <submittedName>
        <fullName evidence="15">Lariat debranching enzyme B</fullName>
    </submittedName>
</protein>
<dbReference type="GO" id="GO:0046872">
    <property type="term" value="F:metal ion binding"/>
    <property type="evidence" value="ECO:0007669"/>
    <property type="project" value="UniProtKB-KW"/>
</dbReference>
<organism evidence="15 16">
    <name type="scientific">Biomphalaria pfeifferi</name>
    <name type="common">Bloodfluke planorb</name>
    <name type="synonym">Freshwater snail</name>
    <dbReference type="NCBI Taxonomy" id="112525"/>
    <lineage>
        <taxon>Eukaryota</taxon>
        <taxon>Metazoa</taxon>
        <taxon>Spiralia</taxon>
        <taxon>Lophotrochozoa</taxon>
        <taxon>Mollusca</taxon>
        <taxon>Gastropoda</taxon>
        <taxon>Heterobranchia</taxon>
        <taxon>Euthyneura</taxon>
        <taxon>Panpulmonata</taxon>
        <taxon>Hygrophila</taxon>
        <taxon>Lymnaeoidea</taxon>
        <taxon>Planorbidae</taxon>
        <taxon>Biomphalaria</taxon>
    </lineage>
</organism>
<evidence type="ECO:0000256" key="3">
    <source>
        <dbReference type="ARBA" id="ARBA00001954"/>
    </source>
</evidence>
<dbReference type="GO" id="GO:0008419">
    <property type="term" value="F:RNA lariat debranching enzyme activity"/>
    <property type="evidence" value="ECO:0007669"/>
    <property type="project" value="UniProtKB-ARBA"/>
</dbReference>
<accession>A0AAD8ARA7</accession>
<feature type="compositionally biased region" description="Low complexity" evidence="13">
    <location>
        <begin position="562"/>
        <end position="571"/>
    </location>
</feature>
<keyword evidence="16" id="KW-1185">Reference proteome</keyword>
<feature type="domain" description="Lariat debranching enzyme C-terminal" evidence="14">
    <location>
        <begin position="235"/>
        <end position="379"/>
    </location>
</feature>
<evidence type="ECO:0000256" key="10">
    <source>
        <dbReference type="ARBA" id="ARBA00023004"/>
    </source>
</evidence>
<feature type="region of interest" description="Disordered" evidence="13">
    <location>
        <begin position="393"/>
        <end position="435"/>
    </location>
</feature>
<dbReference type="Gene3D" id="3.60.21.10">
    <property type="match status" value="1"/>
</dbReference>
<name>A0AAD8ARA7_BIOPF</name>
<dbReference type="Pfam" id="PF05011">
    <property type="entry name" value="DBR1"/>
    <property type="match status" value="1"/>
</dbReference>
<feature type="compositionally biased region" description="Polar residues" evidence="13">
    <location>
        <begin position="531"/>
        <end position="543"/>
    </location>
</feature>
<evidence type="ECO:0000256" key="6">
    <source>
        <dbReference type="ARBA" id="ARBA00022664"/>
    </source>
</evidence>